<reference evidence="1 2" key="2">
    <citation type="submission" date="2023-12" db="EMBL/GenBank/DDBJ databases">
        <title>Description of an unclassified Opitutus bacterium of Verrucomicrobiota.</title>
        <authorList>
            <person name="Zhang D.-F."/>
        </authorList>
    </citation>
    <scope>NUCLEOTIDE SEQUENCE [LARGE SCALE GENOMIC DNA]</scope>
    <source>
        <strain evidence="1 2">WL0086</strain>
    </source>
</reference>
<proteinExistence type="predicted"/>
<sequence length="140" mass="15505">MSPITEIDHLLIEIASPLAREADTILDLRAAASADPHPGRCVSCYFKLLAAAPADLTPRFTPLRRWLEARIEITATDDQRQTLLEVLPLQLDDADLESCCRRAMNHIFEDRAYPQSSEIGLRFRFRSATPTSPVASSAAA</sequence>
<dbReference type="RefSeq" id="WP_221030727.1">
    <property type="nucleotide sequence ID" value="NZ_CP139781.1"/>
</dbReference>
<dbReference type="Proteomes" id="UP000738431">
    <property type="component" value="Chromosome"/>
</dbReference>
<name>A0ABZ1C584_9BACT</name>
<evidence type="ECO:0000313" key="1">
    <source>
        <dbReference type="EMBL" id="WRQ86892.1"/>
    </source>
</evidence>
<protein>
    <submittedName>
        <fullName evidence="1">Uncharacterized protein</fullName>
    </submittedName>
</protein>
<dbReference type="EMBL" id="CP139781">
    <property type="protein sequence ID" value="WRQ86892.1"/>
    <property type="molecule type" value="Genomic_DNA"/>
</dbReference>
<keyword evidence="2" id="KW-1185">Reference proteome</keyword>
<reference evidence="1 2" key="1">
    <citation type="submission" date="2021-08" db="EMBL/GenBank/DDBJ databases">
        <authorList>
            <person name="Zhang D."/>
            <person name="Zhang A."/>
            <person name="Wang L."/>
        </authorList>
    </citation>
    <scope>NUCLEOTIDE SEQUENCE [LARGE SCALE GENOMIC DNA]</scope>
    <source>
        <strain evidence="1 2">WL0086</strain>
    </source>
</reference>
<gene>
    <name evidence="1" type="ORF">K1X11_018930</name>
</gene>
<evidence type="ECO:0000313" key="2">
    <source>
        <dbReference type="Proteomes" id="UP000738431"/>
    </source>
</evidence>
<accession>A0ABZ1C584</accession>
<organism evidence="1 2">
    <name type="scientific">Actomonas aquatica</name>
    <dbReference type="NCBI Taxonomy" id="2866162"/>
    <lineage>
        <taxon>Bacteria</taxon>
        <taxon>Pseudomonadati</taxon>
        <taxon>Verrucomicrobiota</taxon>
        <taxon>Opitutia</taxon>
        <taxon>Opitutales</taxon>
        <taxon>Opitutaceae</taxon>
        <taxon>Actomonas</taxon>
    </lineage>
</organism>